<name>A0A1X2ITC3_9FUNG</name>
<dbReference type="InterPro" id="IPR058933">
    <property type="entry name" value="YMC020W-like_ab_hydrolase"/>
</dbReference>
<dbReference type="AlphaFoldDB" id="A0A1X2ITC3"/>
<dbReference type="PANTHER" id="PTHR47349:SF1">
    <property type="entry name" value="AER328WP"/>
    <property type="match status" value="1"/>
</dbReference>
<sequence>MKAHPETVASKKFVIIGVHGWFPTKLVRSVVGEPTGTSSKFCEQTAKAVRQYFEQEHDLVLPMECMTLIPLQWEGKVQERVEKLYSFLVDNPASLNALQSADVIFWTTHSQGTPVSAILLDRLIQENIIRHKHQALCLLAMAGIAHGPFASLKGSLIVKYFEADAARELFDFMDPSSDISQAFRQAMASILQQGIKTILVGSMQDQVVPLYSAIMVATDHPNILRAIYIDGHIYSPDDFLINLILFALRLRNAGLSDHGLLLHISDVLAGNLYSWEGGHSTIYEETSVYELAPQYLFDTHPLGGLLPMHQEHPNTARSTTVVEAKSSLFKAKVRLNPYYLTWAMRGIFDDVRVTQVFGDELDRLRALFDQWHPTSSKLREIKFRLEPIKARL</sequence>
<reference evidence="2 3" key="1">
    <citation type="submission" date="2016-07" db="EMBL/GenBank/DDBJ databases">
        <title>Pervasive Adenine N6-methylation of Active Genes in Fungi.</title>
        <authorList>
            <consortium name="DOE Joint Genome Institute"/>
            <person name="Mondo S.J."/>
            <person name="Dannebaum R.O."/>
            <person name="Kuo R.C."/>
            <person name="Labutti K."/>
            <person name="Haridas S."/>
            <person name="Kuo A."/>
            <person name="Salamov A."/>
            <person name="Ahrendt S.R."/>
            <person name="Lipzen A."/>
            <person name="Sullivan W."/>
            <person name="Andreopoulos W.B."/>
            <person name="Clum A."/>
            <person name="Lindquist E."/>
            <person name="Daum C."/>
            <person name="Ramamoorthy G.K."/>
            <person name="Gryganskyi A."/>
            <person name="Culley D."/>
            <person name="Magnuson J.K."/>
            <person name="James T.Y."/>
            <person name="O'Malley M.A."/>
            <person name="Stajich J.E."/>
            <person name="Spatafora J.W."/>
            <person name="Visel A."/>
            <person name="Grigoriev I.V."/>
        </authorList>
    </citation>
    <scope>NUCLEOTIDE SEQUENCE [LARGE SCALE GENOMIC DNA]</scope>
    <source>
        <strain evidence="2 3">NRRL 1336</strain>
    </source>
</reference>
<comment type="caution">
    <text evidence="2">The sequence shown here is derived from an EMBL/GenBank/DDBJ whole genome shotgun (WGS) entry which is preliminary data.</text>
</comment>
<dbReference type="InterPro" id="IPR058934">
    <property type="entry name" value="YMC020W-like"/>
</dbReference>
<evidence type="ECO:0000313" key="2">
    <source>
        <dbReference type="EMBL" id="ORZ22039.1"/>
    </source>
</evidence>
<evidence type="ECO:0000259" key="1">
    <source>
        <dbReference type="Pfam" id="PF26147"/>
    </source>
</evidence>
<accession>A0A1X2ITC3</accession>
<gene>
    <name evidence="2" type="ORF">BCR42DRAFT_319815</name>
</gene>
<protein>
    <recommendedName>
        <fullName evidence="1">YMC020W-like alpha/beta hydrolase domain-containing protein</fullName>
    </recommendedName>
</protein>
<dbReference type="EMBL" id="MCGE01000004">
    <property type="protein sequence ID" value="ORZ22039.1"/>
    <property type="molecule type" value="Genomic_DNA"/>
</dbReference>
<dbReference type="Pfam" id="PF26147">
    <property type="entry name" value="AB_HYDROLASE_YMC0-YMC35"/>
    <property type="match status" value="1"/>
</dbReference>
<dbReference type="PANTHER" id="PTHR47349">
    <property type="entry name" value="CHROMOSOME 8, WHOLE GENOME SHOTGUN SEQUENCE"/>
    <property type="match status" value="1"/>
</dbReference>
<dbReference type="Proteomes" id="UP000193560">
    <property type="component" value="Unassembled WGS sequence"/>
</dbReference>
<evidence type="ECO:0000313" key="3">
    <source>
        <dbReference type="Proteomes" id="UP000193560"/>
    </source>
</evidence>
<dbReference type="OrthoDB" id="5598028at2759"/>
<organism evidence="2 3">
    <name type="scientific">Absidia repens</name>
    <dbReference type="NCBI Taxonomy" id="90262"/>
    <lineage>
        <taxon>Eukaryota</taxon>
        <taxon>Fungi</taxon>
        <taxon>Fungi incertae sedis</taxon>
        <taxon>Mucoromycota</taxon>
        <taxon>Mucoromycotina</taxon>
        <taxon>Mucoromycetes</taxon>
        <taxon>Mucorales</taxon>
        <taxon>Cunninghamellaceae</taxon>
        <taxon>Absidia</taxon>
    </lineage>
</organism>
<proteinExistence type="predicted"/>
<keyword evidence="3" id="KW-1185">Reference proteome</keyword>
<feature type="domain" description="YMC020W-like alpha/beta hydrolase" evidence="1">
    <location>
        <begin position="6"/>
        <end position="349"/>
    </location>
</feature>